<protein>
    <submittedName>
        <fullName evidence="1">Uncharacterized protein</fullName>
    </submittedName>
</protein>
<gene>
    <name evidence="1" type="ORF">vBBBak10_097</name>
</gene>
<name>A0A385IK71_9CAUD</name>
<evidence type="ECO:0000313" key="2">
    <source>
        <dbReference type="Proteomes" id="UP000262714"/>
    </source>
</evidence>
<evidence type="ECO:0000313" key="1">
    <source>
        <dbReference type="EMBL" id="AXY83295.1"/>
    </source>
</evidence>
<accession>A0A385IK71</accession>
<keyword evidence="2" id="KW-1185">Reference proteome</keyword>
<organism evidence="1 2">
    <name type="scientific">Bacillus phage v_B-Bak10</name>
    <dbReference type="NCBI Taxonomy" id="2094736"/>
    <lineage>
        <taxon>Viruses</taxon>
        <taxon>Duplodnaviria</taxon>
        <taxon>Heunggongvirae</taxon>
        <taxon>Uroviricota</taxon>
        <taxon>Caudoviricetes</taxon>
        <taxon>Sejongvirinae</taxon>
        <taxon>Basiliskvirus</taxon>
        <taxon>Basiliskvirus bak10</taxon>
    </lineage>
</organism>
<reference evidence="1 2" key="1">
    <citation type="submission" date="2018-02" db="EMBL/GenBank/DDBJ databases">
        <title>Genomic characterization of three novel Basilisk-like phages infecting Bacillus anthracis.</title>
        <authorList>
            <person name="Farlow J."/>
            <person name="Bolkvadze D."/>
            <person name="Leshkasheli L."/>
            <person name="Kusradze I."/>
            <person name="Kotorashvili A."/>
            <person name="Kotaria N."/>
            <person name="Balarjishvili N."/>
            <person name="Kvachadze L."/>
            <person name="Nikolich M."/>
            <person name="Kutateladze M."/>
        </authorList>
    </citation>
    <scope>NUCLEOTIDE SEQUENCE [LARGE SCALE GENOMIC DNA]</scope>
</reference>
<dbReference type="Proteomes" id="UP000262714">
    <property type="component" value="Segment"/>
</dbReference>
<dbReference type="EMBL" id="MG967618">
    <property type="protein sequence ID" value="AXY83295.1"/>
    <property type="molecule type" value="Genomic_DNA"/>
</dbReference>
<sequence length="63" mass="7446">MKDVKFVDNETFKTIAEDEGLYYAVMDYVDPNTIENASLRQKVVAARYYMNVVKDYIERDDNK</sequence>
<proteinExistence type="predicted"/>